<evidence type="ECO:0000256" key="1">
    <source>
        <dbReference type="ARBA" id="ARBA00004613"/>
    </source>
</evidence>
<dbReference type="SUPFAM" id="SSF49478">
    <property type="entry name" value="Cna protein B-type domain"/>
    <property type="match status" value="1"/>
</dbReference>
<comment type="subcellular location">
    <subcellularLocation>
        <location evidence="1">Secreted</location>
    </subcellularLocation>
</comment>
<dbReference type="EMBL" id="FNJB01000009">
    <property type="protein sequence ID" value="SDP49863.1"/>
    <property type="molecule type" value="Genomic_DNA"/>
</dbReference>
<feature type="compositionally biased region" description="Low complexity" evidence="4">
    <location>
        <begin position="36"/>
        <end position="89"/>
    </location>
</feature>
<dbReference type="NCBIfam" id="TIGR01167">
    <property type="entry name" value="LPXTG_anchor"/>
    <property type="match status" value="1"/>
</dbReference>
<accession>A0A1H0T753</accession>
<keyword evidence="5" id="KW-1133">Transmembrane helix</keyword>
<evidence type="ECO:0000256" key="4">
    <source>
        <dbReference type="SAM" id="MobiDB-lite"/>
    </source>
</evidence>
<evidence type="ECO:0000256" key="3">
    <source>
        <dbReference type="ARBA" id="ARBA00022729"/>
    </source>
</evidence>
<dbReference type="GO" id="GO:0005576">
    <property type="term" value="C:extracellular region"/>
    <property type="evidence" value="ECO:0007669"/>
    <property type="project" value="UniProtKB-SubCell"/>
</dbReference>
<feature type="transmembrane region" description="Helical" evidence="5">
    <location>
        <begin position="1015"/>
        <end position="1036"/>
    </location>
</feature>
<dbReference type="STRING" id="504798.SAMN05421871_11170"/>
<keyword evidence="5" id="KW-0812">Transmembrane</keyword>
<dbReference type="Pfam" id="PF17210">
    <property type="entry name" value="SdrD_B"/>
    <property type="match status" value="2"/>
</dbReference>
<gene>
    <name evidence="8" type="ORF">SAMN05192558_109305</name>
</gene>
<dbReference type="SUPFAM" id="SSF81296">
    <property type="entry name" value="E set domains"/>
    <property type="match status" value="1"/>
</dbReference>
<keyword evidence="5" id="KW-0472">Membrane</keyword>
<evidence type="ECO:0000256" key="2">
    <source>
        <dbReference type="ARBA" id="ARBA00022525"/>
    </source>
</evidence>
<keyword evidence="9" id="KW-1185">Reference proteome</keyword>
<dbReference type="AlphaFoldDB" id="A0A1H0T753"/>
<evidence type="ECO:0000256" key="6">
    <source>
        <dbReference type="SAM" id="SignalP"/>
    </source>
</evidence>
<evidence type="ECO:0000259" key="7">
    <source>
        <dbReference type="Pfam" id="PF17210"/>
    </source>
</evidence>
<feature type="compositionally biased region" description="Polar residues" evidence="4">
    <location>
        <begin position="20"/>
        <end position="35"/>
    </location>
</feature>
<dbReference type="InterPro" id="IPR014756">
    <property type="entry name" value="Ig_E-set"/>
</dbReference>
<feature type="domain" description="SD-repeat containing protein B" evidence="7">
    <location>
        <begin position="215"/>
        <end position="289"/>
    </location>
</feature>
<feature type="chain" id="PRO_5011627192" evidence="6">
    <location>
        <begin position="17"/>
        <end position="1042"/>
    </location>
</feature>
<proteinExistence type="predicted"/>
<feature type="signal peptide" evidence="6">
    <location>
        <begin position="1"/>
        <end position="16"/>
    </location>
</feature>
<organism evidence="8 9">
    <name type="scientific">Actinokineospora alba</name>
    <dbReference type="NCBI Taxonomy" id="504798"/>
    <lineage>
        <taxon>Bacteria</taxon>
        <taxon>Bacillati</taxon>
        <taxon>Actinomycetota</taxon>
        <taxon>Actinomycetes</taxon>
        <taxon>Pseudonocardiales</taxon>
        <taxon>Pseudonocardiaceae</taxon>
        <taxon>Actinokineospora</taxon>
    </lineage>
</organism>
<keyword evidence="2" id="KW-0964">Secreted</keyword>
<dbReference type="GO" id="GO:0005975">
    <property type="term" value="P:carbohydrate metabolic process"/>
    <property type="evidence" value="ECO:0007669"/>
    <property type="project" value="UniProtKB-ARBA"/>
</dbReference>
<dbReference type="InterPro" id="IPR051417">
    <property type="entry name" value="SDr/BOS_complex"/>
</dbReference>
<dbReference type="SUPFAM" id="SSF117074">
    <property type="entry name" value="Hypothetical protein PA1324"/>
    <property type="match status" value="3"/>
</dbReference>
<dbReference type="Gene3D" id="2.60.40.10">
    <property type="entry name" value="Immunoglobulins"/>
    <property type="match status" value="5"/>
</dbReference>
<dbReference type="PANTHER" id="PTHR23303">
    <property type="entry name" value="CARBOXYPEPTIDASE REGULATORY REGION-CONTAINING"/>
    <property type="match status" value="1"/>
</dbReference>
<protein>
    <submittedName>
        <fullName evidence="8">LPXTG-motif cell wall anchor domain-containing protein</fullName>
    </submittedName>
</protein>
<dbReference type="Proteomes" id="UP000199651">
    <property type="component" value="Unassembled WGS sequence"/>
</dbReference>
<feature type="compositionally biased region" description="Low complexity" evidence="4">
    <location>
        <begin position="1"/>
        <end position="16"/>
    </location>
</feature>
<evidence type="ECO:0000313" key="8">
    <source>
        <dbReference type="EMBL" id="SDP49863.1"/>
    </source>
</evidence>
<keyword evidence="3 6" id="KW-0732">Signal</keyword>
<dbReference type="InterPro" id="IPR033764">
    <property type="entry name" value="Sdr_B"/>
</dbReference>
<sequence length="1042" mass="107742">MLALLMSAAMATTAAAQETDPVSPSAEPTATESAVPTSTPDPTSPEATTTEPAPTTTESSPSETSTDTTTSSESTSSSAPATSTSTTPSQPAKAAAQLPNVGVTASFDKAEYVTGDDVRVTVRITNNSDVDAKGVRAYASGHIDNYGQWGDLGQDGGATIPARGVREVTITGAILGVEGGEISFAVNVVVDGGDADQVDNFDLVSAPVAPAKGRFGGMIYSDHNGNGAFDSGEGITGVQVGIQGGVPYSSDVRYTDSAGRFDFGELNAGGYSVSYSAHGYSISGVTGSDRETLNIGGDRYAAVKLLATRSLDQFLGVNMRLDKTTYAVGDTVSTRVTLTNRGPQPLSGVTASCGMGSSIGGGVGWGDLATGGPGVSVPAGHSVVVSVTDVVPESAGAAGFLSASCSFLAAGYSTSGVPRAEASARVSGALGSGHGSVRHAPDGGLGAAVAGVKVLLLDEHTGATVAETVSDSEGEFRFSDLPVGIYDVRTDGPWVVTSYNRFPIRADGLGGAYLFVQPDEAGQGRLANLKVSVSFDRDTYTSDQPVKATVTVTNIGSAAAKNVRLLTGPSSNYWPETGGGWGELEYSRGTTVEAGQTRTFEFVGNPMSMTGDSATVVFEGGLLAEPQDMNRDNNSFFVQASVTKVVGEYSGMVFADKNGNGSADEGEGLSGVQVSATGGRPLSMRSTTTDADGRFAFDDLRAGQYAVYFSEGAHGWIPLGESGDGYDRFTLTAEGRKNVAIRAVRPLTDVLSGTFEFTADSYKVGESAKAMVTLTNSGTAELKGVRANCWSGDGYHDNTKGWFPIGHTDPGADLEPSETRTFEVADIITDFDRELGYHDVGCEFVANGHPDTGAPRARDSVLVLGALGTRSGELVHDANGDWEIGDDERLAGVKVQLVNMTTDEAIAETRTDAAGRFTFSDVQAGRYRVHVVGPWAFKWEGDGRFYIFAGESEYDARFFMVPGPEQPELPIVKPVPTEPTPVPGVPTPGVPAPQAGVAPTASTGGDELAQTGASVLGLTVLGLAVLMAGGITVMATKRRRTY</sequence>
<name>A0A1H0T753_9PSEU</name>
<evidence type="ECO:0000313" key="9">
    <source>
        <dbReference type="Proteomes" id="UP000199651"/>
    </source>
</evidence>
<evidence type="ECO:0000256" key="5">
    <source>
        <dbReference type="SAM" id="Phobius"/>
    </source>
</evidence>
<feature type="region of interest" description="Disordered" evidence="4">
    <location>
        <begin position="1"/>
        <end position="97"/>
    </location>
</feature>
<reference evidence="9" key="1">
    <citation type="submission" date="2016-10" db="EMBL/GenBank/DDBJ databases">
        <authorList>
            <person name="Varghese N."/>
            <person name="Submissions S."/>
        </authorList>
    </citation>
    <scope>NUCLEOTIDE SEQUENCE [LARGE SCALE GENOMIC DNA]</scope>
    <source>
        <strain evidence="9">IBRC-M 10655</strain>
    </source>
</reference>
<feature type="domain" description="SD-repeat containing protein B" evidence="7">
    <location>
        <begin position="652"/>
        <end position="713"/>
    </location>
</feature>
<dbReference type="InterPro" id="IPR013783">
    <property type="entry name" value="Ig-like_fold"/>
</dbReference>